<protein>
    <recommendedName>
        <fullName evidence="4">DUF1311 domain-containing protein</fullName>
    </recommendedName>
</protein>
<evidence type="ECO:0000256" key="1">
    <source>
        <dbReference type="SAM" id="SignalP"/>
    </source>
</evidence>
<evidence type="ECO:0008006" key="4">
    <source>
        <dbReference type="Google" id="ProtNLM"/>
    </source>
</evidence>
<sequence length="151" mass="17503">MRMRKITIILLLTFSCTKGLAFDISMSKECSGVDEVEFIDCVKNSFIMSTITLKKAEANIKEKIQKWNSDEDEAIRKEAVISLKRLESSNREFIRYRFAQCSFTLTWGARVGRLAFSRLYPCYTELNKIRAMQLNNAYISDFQNPDEISSK</sequence>
<gene>
    <name evidence="2" type="ORF">TUM18780_35590</name>
</gene>
<accession>A0ABC8E3H5</accession>
<name>A0ABC8E3H5_ECOLX</name>
<dbReference type="Proteomes" id="UP000509260">
    <property type="component" value="Chromosome"/>
</dbReference>
<feature type="chain" id="PRO_5044796875" description="DUF1311 domain-containing protein" evidence="1">
    <location>
        <begin position="22"/>
        <end position="151"/>
    </location>
</feature>
<proteinExistence type="predicted"/>
<dbReference type="EMBL" id="AP023197">
    <property type="protein sequence ID" value="BCG38397.1"/>
    <property type="molecule type" value="Genomic_DNA"/>
</dbReference>
<reference evidence="2 3" key="1">
    <citation type="submission" date="2020-06" db="EMBL/GenBank/DDBJ databases">
        <title>Whole-genome sequencing of blaNDM-5 positive Escherichia coli isolated from a Japanese patient with no history of travel abroad.</title>
        <authorList>
            <person name="Ito Y."/>
            <person name="Aoki K."/>
            <person name="Nakayama N."/>
            <person name="Ohtsuka M."/>
            <person name="Ota M."/>
            <person name="Kaneko N."/>
            <person name="Yoshida M."/>
            <person name="Ishii Y."/>
            <person name="Tateda K."/>
            <person name="Matsuse H."/>
        </authorList>
    </citation>
    <scope>NUCLEOTIDE SEQUENCE [LARGE SCALE GENOMIC DNA]</scope>
    <source>
        <strain evidence="2 3">TUM18780</strain>
    </source>
</reference>
<evidence type="ECO:0000313" key="2">
    <source>
        <dbReference type="EMBL" id="BCG38397.1"/>
    </source>
</evidence>
<organism evidence="2 3">
    <name type="scientific">Escherichia coli</name>
    <dbReference type="NCBI Taxonomy" id="562"/>
    <lineage>
        <taxon>Bacteria</taxon>
        <taxon>Pseudomonadati</taxon>
        <taxon>Pseudomonadota</taxon>
        <taxon>Gammaproteobacteria</taxon>
        <taxon>Enterobacterales</taxon>
        <taxon>Enterobacteriaceae</taxon>
        <taxon>Escherichia</taxon>
    </lineage>
</organism>
<dbReference type="Gene3D" id="1.20.1270.180">
    <property type="match status" value="1"/>
</dbReference>
<dbReference type="AlphaFoldDB" id="A0ABC8E3H5"/>
<feature type="signal peptide" evidence="1">
    <location>
        <begin position="1"/>
        <end position="21"/>
    </location>
</feature>
<dbReference type="PROSITE" id="PS51257">
    <property type="entry name" value="PROKAR_LIPOPROTEIN"/>
    <property type="match status" value="1"/>
</dbReference>
<keyword evidence="1" id="KW-0732">Signal</keyword>
<evidence type="ECO:0000313" key="3">
    <source>
        <dbReference type="Proteomes" id="UP000509260"/>
    </source>
</evidence>